<evidence type="ECO:0000313" key="1">
    <source>
        <dbReference type="EMBL" id="KAK1467655.1"/>
    </source>
</evidence>
<name>A0AAI9UZZ5_9PEZI</name>
<evidence type="ECO:0008006" key="3">
    <source>
        <dbReference type="Google" id="ProtNLM"/>
    </source>
</evidence>
<gene>
    <name evidence="1" type="ORF">CCUS01_07186</name>
</gene>
<dbReference type="EMBL" id="MPDP01000257">
    <property type="protein sequence ID" value="KAK1467655.1"/>
    <property type="molecule type" value="Genomic_DNA"/>
</dbReference>
<protein>
    <recommendedName>
        <fullName evidence="3">F-box domain-containing protein</fullName>
    </recommendedName>
</protein>
<dbReference type="AlphaFoldDB" id="A0AAI9UZZ5"/>
<sequence length="168" mass="19246">MEWSFRLPTRRLMRARKQVRSSLGNALLKTPFPSLTVFRIKVDDKDSMDETDIVESLMNEDEEEDTLSLGVRRLCQLPNFRRLHLETLWILSPVAFGSLANQSDIHCPSLEYLYVDCSMTTPDTKYLLTGDQSRALADDSGYGIEHDEKITAFDSDDSDISDFLPDFE</sequence>
<accession>A0AAI9UZZ5</accession>
<organism evidence="1 2">
    <name type="scientific">Colletotrichum cuscutae</name>
    <dbReference type="NCBI Taxonomy" id="1209917"/>
    <lineage>
        <taxon>Eukaryota</taxon>
        <taxon>Fungi</taxon>
        <taxon>Dikarya</taxon>
        <taxon>Ascomycota</taxon>
        <taxon>Pezizomycotina</taxon>
        <taxon>Sordariomycetes</taxon>
        <taxon>Hypocreomycetidae</taxon>
        <taxon>Glomerellales</taxon>
        <taxon>Glomerellaceae</taxon>
        <taxon>Colletotrichum</taxon>
        <taxon>Colletotrichum acutatum species complex</taxon>
    </lineage>
</organism>
<keyword evidence="2" id="KW-1185">Reference proteome</keyword>
<evidence type="ECO:0000313" key="2">
    <source>
        <dbReference type="Proteomes" id="UP001239213"/>
    </source>
</evidence>
<dbReference type="Proteomes" id="UP001239213">
    <property type="component" value="Unassembled WGS sequence"/>
</dbReference>
<comment type="caution">
    <text evidence="1">The sequence shown here is derived from an EMBL/GenBank/DDBJ whole genome shotgun (WGS) entry which is preliminary data.</text>
</comment>
<reference evidence="1" key="1">
    <citation type="submission" date="2016-11" db="EMBL/GenBank/DDBJ databases">
        <title>The genome sequence of Colletotrichum cuscutae.</title>
        <authorList>
            <person name="Baroncelli R."/>
        </authorList>
    </citation>
    <scope>NUCLEOTIDE SEQUENCE</scope>
    <source>
        <strain evidence="1">IMI 304802</strain>
    </source>
</reference>
<proteinExistence type="predicted"/>